<evidence type="ECO:0000256" key="6">
    <source>
        <dbReference type="SAM" id="Phobius"/>
    </source>
</evidence>
<dbReference type="GO" id="GO:0005886">
    <property type="term" value="C:plasma membrane"/>
    <property type="evidence" value="ECO:0007669"/>
    <property type="project" value="UniProtKB-SubCell"/>
</dbReference>
<keyword evidence="5 6" id="KW-0472">Membrane</keyword>
<evidence type="ECO:0000259" key="7">
    <source>
        <dbReference type="Pfam" id="PF09335"/>
    </source>
</evidence>
<evidence type="ECO:0000313" key="8">
    <source>
        <dbReference type="EMBL" id="CAD8769651.1"/>
    </source>
</evidence>
<dbReference type="InterPro" id="IPR015414">
    <property type="entry name" value="TMEM64"/>
</dbReference>
<evidence type="ECO:0000256" key="5">
    <source>
        <dbReference type="ARBA" id="ARBA00023136"/>
    </source>
</evidence>
<dbReference type="EMBL" id="HBFM01009481">
    <property type="protein sequence ID" value="CAD8769651.1"/>
    <property type="molecule type" value="Transcribed_RNA"/>
</dbReference>
<comment type="subcellular location">
    <subcellularLocation>
        <location evidence="1">Cell membrane</location>
        <topology evidence="1">Multi-pass membrane protein</topology>
    </subcellularLocation>
</comment>
<dbReference type="PANTHER" id="PTHR12677">
    <property type="entry name" value="GOLGI APPARATUS MEMBRANE PROTEIN TVP38-RELATED"/>
    <property type="match status" value="1"/>
</dbReference>
<evidence type="ECO:0000256" key="2">
    <source>
        <dbReference type="ARBA" id="ARBA00022475"/>
    </source>
</evidence>
<feature type="transmembrane region" description="Helical" evidence="6">
    <location>
        <begin position="85"/>
        <end position="105"/>
    </location>
</feature>
<evidence type="ECO:0000256" key="1">
    <source>
        <dbReference type="ARBA" id="ARBA00004651"/>
    </source>
</evidence>
<gene>
    <name evidence="8" type="ORF">PPAR00522_LOCUS6050</name>
</gene>
<protein>
    <recommendedName>
        <fullName evidence="7">VTT domain-containing protein</fullName>
    </recommendedName>
</protein>
<evidence type="ECO:0000256" key="4">
    <source>
        <dbReference type="ARBA" id="ARBA00022989"/>
    </source>
</evidence>
<accession>A0A7S0YCY1</accession>
<proteinExistence type="predicted"/>
<feature type="transmembrane region" description="Helical" evidence="6">
    <location>
        <begin position="41"/>
        <end position="65"/>
    </location>
</feature>
<dbReference type="Pfam" id="PF09335">
    <property type="entry name" value="VTT_dom"/>
    <property type="match status" value="1"/>
</dbReference>
<dbReference type="AlphaFoldDB" id="A0A7S0YCY1"/>
<feature type="transmembrane region" description="Helical" evidence="6">
    <location>
        <begin position="241"/>
        <end position="263"/>
    </location>
</feature>
<feature type="transmembrane region" description="Helical" evidence="6">
    <location>
        <begin position="117"/>
        <end position="142"/>
    </location>
</feature>
<organism evidence="8">
    <name type="scientific">Polytomella parva</name>
    <dbReference type="NCBI Taxonomy" id="51329"/>
    <lineage>
        <taxon>Eukaryota</taxon>
        <taxon>Viridiplantae</taxon>
        <taxon>Chlorophyta</taxon>
        <taxon>core chlorophytes</taxon>
        <taxon>Chlorophyceae</taxon>
        <taxon>CS clade</taxon>
        <taxon>Chlamydomonadales</taxon>
        <taxon>Chlamydomonadaceae</taxon>
        <taxon>Polytomella</taxon>
    </lineage>
</organism>
<feature type="domain" description="VTT" evidence="7">
    <location>
        <begin position="101"/>
        <end position="220"/>
    </location>
</feature>
<name>A0A7S0YCY1_9CHLO</name>
<evidence type="ECO:0000256" key="3">
    <source>
        <dbReference type="ARBA" id="ARBA00022692"/>
    </source>
</evidence>
<feature type="transmembrane region" description="Helical" evidence="6">
    <location>
        <begin position="208"/>
        <end position="229"/>
    </location>
</feature>
<keyword evidence="4 6" id="KW-1133">Transmembrane helix</keyword>
<dbReference type="PANTHER" id="PTHR12677:SF59">
    <property type="entry name" value="GOLGI APPARATUS MEMBRANE PROTEIN TVP38-RELATED"/>
    <property type="match status" value="1"/>
</dbReference>
<keyword evidence="2" id="KW-1003">Cell membrane</keyword>
<dbReference type="InterPro" id="IPR032816">
    <property type="entry name" value="VTT_dom"/>
</dbReference>
<reference evidence="8" key="1">
    <citation type="submission" date="2021-01" db="EMBL/GenBank/DDBJ databases">
        <authorList>
            <person name="Corre E."/>
            <person name="Pelletier E."/>
            <person name="Niang G."/>
            <person name="Scheremetjew M."/>
            <person name="Finn R."/>
            <person name="Kale V."/>
            <person name="Holt S."/>
            <person name="Cochrane G."/>
            <person name="Meng A."/>
            <person name="Brown T."/>
            <person name="Cohen L."/>
        </authorList>
    </citation>
    <scope>NUCLEOTIDE SEQUENCE</scope>
    <source>
        <strain evidence="8">SAG 63-3</strain>
    </source>
</reference>
<keyword evidence="3 6" id="KW-0812">Transmembrane</keyword>
<sequence length="308" mass="33914">MLCSLGLEIPDKQGGYDVVSGFGKFNNIRKLFSKISYKCSFFGISGFRLISLILFVVVSVFSLGLLKNRKLTEYVLLIQEDPYGLIHIFTIAHIVGVVILFPAMLLQMVTGALYGMYLGFFVSWAATAIGQALAFVLGRYLLRKTVKSYLSQTFPNFPVIDAAIRKEGWKLICLLRLSPILPYNVLNYASALTPISFVAYTVASTTAIIPWTLLYVYLGTFTTSIVDLLEGNISSVKPSSASGFFSSAIYLIIIILTTVYGYVLSQRAINNVLRNVTLQVESSNGSSTLNNSENDDRSPLILITSSIL</sequence>